<evidence type="ECO:0000313" key="4">
    <source>
        <dbReference type="Proteomes" id="UP000234271"/>
    </source>
</evidence>
<dbReference type="OrthoDB" id="9960187at2"/>
<organism evidence="3 4">
    <name type="scientific">Beggiatoa leptomitoformis</name>
    <dbReference type="NCBI Taxonomy" id="288004"/>
    <lineage>
        <taxon>Bacteria</taxon>
        <taxon>Pseudomonadati</taxon>
        <taxon>Pseudomonadota</taxon>
        <taxon>Gammaproteobacteria</taxon>
        <taxon>Thiotrichales</taxon>
        <taxon>Thiotrichaceae</taxon>
        <taxon>Beggiatoa</taxon>
    </lineage>
</organism>
<dbReference type="STRING" id="288004.AL038_00080"/>
<keyword evidence="1" id="KW-0472">Membrane</keyword>
<name>A0A2N9YCY5_9GAMM</name>
<feature type="transmembrane region" description="Helical" evidence="1">
    <location>
        <begin position="125"/>
        <end position="144"/>
    </location>
</feature>
<keyword evidence="4" id="KW-1185">Reference proteome</keyword>
<accession>A0A2N9YCY5</accession>
<dbReference type="Proteomes" id="UP000234271">
    <property type="component" value="Chromosome"/>
</dbReference>
<keyword evidence="1" id="KW-1133">Transmembrane helix</keyword>
<dbReference type="EMBL" id="CP018889">
    <property type="protein sequence ID" value="AUI68294.2"/>
    <property type="molecule type" value="Genomic_DNA"/>
</dbReference>
<evidence type="ECO:0000256" key="1">
    <source>
        <dbReference type="SAM" id="Phobius"/>
    </source>
</evidence>
<protein>
    <submittedName>
        <fullName evidence="3">Uncharacterized protein</fullName>
    </submittedName>
</protein>
<feature type="chain" id="PRO_5024842899" evidence="2">
    <location>
        <begin position="19"/>
        <end position="145"/>
    </location>
</feature>
<dbReference type="RefSeq" id="WP_145917032.1">
    <property type="nucleotide sequence ID" value="NZ_CP012373.2"/>
</dbReference>
<proteinExistence type="predicted"/>
<reference evidence="4" key="1">
    <citation type="submission" date="2016-12" db="EMBL/GenBank/DDBJ databases">
        <title>Complete Genome Sequence of Beggiatoa leptomitiformis D-401.</title>
        <authorList>
            <person name="Fomenkov A."/>
            <person name="Vincze T."/>
            <person name="Grabovich M."/>
            <person name="Anton B.P."/>
            <person name="Dubinina G."/>
            <person name="Orlova M."/>
            <person name="Belousova E."/>
            <person name="Roberts R.J."/>
        </authorList>
    </citation>
    <scope>NUCLEOTIDE SEQUENCE [LARGE SCALE GENOMIC DNA]</scope>
    <source>
        <strain evidence="4">D-401</strain>
    </source>
</reference>
<sequence>MCRYCVICLMLFTTALYAADEPTSVLDCGIEGKPSCTVTGEKVTIPEDSELQSDYQGRLDDYKDGFHPDENNSNYFLGFKIPKTASVHSCPPLLFDFSNVSYAGVSFPAVQFTLWCDSLEATESLGRAIFSLVWLLSAFIIILGA</sequence>
<evidence type="ECO:0000313" key="3">
    <source>
        <dbReference type="EMBL" id="AUI68294.2"/>
    </source>
</evidence>
<evidence type="ECO:0000256" key="2">
    <source>
        <dbReference type="SAM" id="SignalP"/>
    </source>
</evidence>
<dbReference type="AlphaFoldDB" id="A0A2N9YCY5"/>
<feature type="signal peptide" evidence="2">
    <location>
        <begin position="1"/>
        <end position="18"/>
    </location>
</feature>
<gene>
    <name evidence="3" type="ORF">BLE401_05990</name>
</gene>
<keyword evidence="2" id="KW-0732">Signal</keyword>
<keyword evidence="1" id="KW-0812">Transmembrane</keyword>